<name>A0AAD4H0R6_9FUNG</name>
<evidence type="ECO:0000256" key="1">
    <source>
        <dbReference type="SAM" id="MobiDB-lite"/>
    </source>
</evidence>
<feature type="compositionally biased region" description="Polar residues" evidence="1">
    <location>
        <begin position="1"/>
        <end position="11"/>
    </location>
</feature>
<evidence type="ECO:0000313" key="4">
    <source>
        <dbReference type="Proteomes" id="UP001194580"/>
    </source>
</evidence>
<dbReference type="Proteomes" id="UP001194580">
    <property type="component" value="Unassembled WGS sequence"/>
</dbReference>
<evidence type="ECO:0000259" key="2">
    <source>
        <dbReference type="Pfam" id="PF23948"/>
    </source>
</evidence>
<proteinExistence type="predicted"/>
<accession>A0AAD4H0R6</accession>
<evidence type="ECO:0000313" key="3">
    <source>
        <dbReference type="EMBL" id="KAG0253459.1"/>
    </source>
</evidence>
<protein>
    <recommendedName>
        <fullName evidence="2">Arm-like repeat domain-containing protein</fullName>
    </recommendedName>
</protein>
<feature type="non-terminal residue" evidence="3">
    <location>
        <position position="1"/>
    </location>
</feature>
<organism evidence="3 4">
    <name type="scientific">Linnemannia exigua</name>
    <dbReference type="NCBI Taxonomy" id="604196"/>
    <lineage>
        <taxon>Eukaryota</taxon>
        <taxon>Fungi</taxon>
        <taxon>Fungi incertae sedis</taxon>
        <taxon>Mucoromycota</taxon>
        <taxon>Mortierellomycotina</taxon>
        <taxon>Mortierellomycetes</taxon>
        <taxon>Mortierellales</taxon>
        <taxon>Mortierellaceae</taxon>
        <taxon>Linnemannia</taxon>
    </lineage>
</organism>
<feature type="compositionally biased region" description="Basic and acidic residues" evidence="1">
    <location>
        <begin position="12"/>
        <end position="21"/>
    </location>
</feature>
<dbReference type="AlphaFoldDB" id="A0AAD4H0R6"/>
<feature type="region of interest" description="Disordered" evidence="1">
    <location>
        <begin position="1"/>
        <end position="27"/>
    </location>
</feature>
<dbReference type="Pfam" id="PF23948">
    <property type="entry name" value="ARM_5"/>
    <property type="match status" value="1"/>
</dbReference>
<comment type="caution">
    <text evidence="3">The sequence shown here is derived from an EMBL/GenBank/DDBJ whole genome shotgun (WGS) entry which is preliminary data.</text>
</comment>
<dbReference type="EMBL" id="JAAAIL010002938">
    <property type="protein sequence ID" value="KAG0253459.1"/>
    <property type="molecule type" value="Genomic_DNA"/>
</dbReference>
<feature type="region of interest" description="Disordered" evidence="1">
    <location>
        <begin position="125"/>
        <end position="144"/>
    </location>
</feature>
<feature type="non-terminal residue" evidence="3">
    <location>
        <position position="471"/>
    </location>
</feature>
<reference evidence="3" key="1">
    <citation type="journal article" date="2020" name="Fungal Divers.">
        <title>Resolving the Mortierellaceae phylogeny through synthesis of multi-gene phylogenetics and phylogenomics.</title>
        <authorList>
            <person name="Vandepol N."/>
            <person name="Liber J."/>
            <person name="Desiro A."/>
            <person name="Na H."/>
            <person name="Kennedy M."/>
            <person name="Barry K."/>
            <person name="Grigoriev I.V."/>
            <person name="Miller A.N."/>
            <person name="O'Donnell K."/>
            <person name="Stajich J.E."/>
            <person name="Bonito G."/>
        </authorList>
    </citation>
    <scope>NUCLEOTIDE SEQUENCE</scope>
    <source>
        <strain evidence="3">NRRL 28262</strain>
    </source>
</reference>
<keyword evidence="4" id="KW-1185">Reference proteome</keyword>
<sequence length="471" mass="52255">IRNMTKGSLKQSDSRTDEGNKPAKKTGTFRKFLNLSKPKDMTSKQHSDIPLLYGQTTQSFGASLAINSSSTSPPSAIVQPREDIFTEDVSRPGIRTVIPRFQGRIEKTEQLVYCSILLLQHSSSQSAPSIGENSAPTTDDDQQGLSLNKAEREWLVEMDKDPMEQEQLRWLVTRLVEEFVLDPIKDSVKIAEVVALGPILNHEHYRKLLSSIIGGFEDARILDVELLQGLVQLVQTSSTGYLLADDLVKILRVIRIRLEGTHQQTTQYSFHLTLAVSRVLDVMADHKVEGLDRVLELEPLSGVLSGLTDSSDPYLMYQACYAFQALHYIPDDETVLQAILRHSKGVANGLVKISGPMKLDVNAVVEGLEDLQEVLGGAFGISKTAYEGACSVMESGRSIMESLQDGYGSGSRKRRPWYAAIRAAYALSEAGQLRDLNRLIYKAPCRRDPLFQWGICQLLGEIASDTIWDST</sequence>
<dbReference type="InterPro" id="IPR056251">
    <property type="entry name" value="Arm_rpt_dom"/>
</dbReference>
<gene>
    <name evidence="3" type="ORF">BGZ95_006307</name>
</gene>
<feature type="domain" description="Arm-like repeat" evidence="2">
    <location>
        <begin position="157"/>
        <end position="463"/>
    </location>
</feature>